<evidence type="ECO:0000256" key="1">
    <source>
        <dbReference type="SAM" id="SignalP"/>
    </source>
</evidence>
<dbReference type="EMBL" id="FNRT01000002">
    <property type="protein sequence ID" value="SEB62248.1"/>
    <property type="molecule type" value="Genomic_DNA"/>
</dbReference>
<keyword evidence="3" id="KW-1185">Reference proteome</keyword>
<evidence type="ECO:0008006" key="4">
    <source>
        <dbReference type="Google" id="ProtNLM"/>
    </source>
</evidence>
<proteinExistence type="predicted"/>
<dbReference type="AlphaFoldDB" id="A0A1H4KVZ0"/>
<feature type="chain" id="PRO_5039119608" description="Concanavalin A-like lectin/glucanases superfamily protein" evidence="1">
    <location>
        <begin position="26"/>
        <end position="242"/>
    </location>
</feature>
<name>A0A1H4KVZ0_9ACTN</name>
<dbReference type="RefSeq" id="WP_175539553.1">
    <property type="nucleotide sequence ID" value="NZ_FNRT01000002.1"/>
</dbReference>
<accession>A0A1H4KVZ0</accession>
<dbReference type="Gene3D" id="2.60.120.560">
    <property type="entry name" value="Exo-inulinase, domain 1"/>
    <property type="match status" value="1"/>
</dbReference>
<sequence length="242" mass="25943">MHPKNRIAAAGAVLALAAGLTPAVATGAGAAPPEQSDLARHGPRVAVVVPGASPRHWDPLTDDKWSFDGNQVVLTEPGTAPSGPRRPFEYAVVTKGPELSSVAISAQVRIDEAVEVTNRDVIIVWNYQSPTRFHYAHLSTDNTIYPHNGIFVVADADRLRLDDQWDPAASRGAAPAITDAEWHDVLVTHDTRTGRIEVRLDGAREPLMTATDTTLTRGRIGFGSFDNFGRVRHVGAVGLVAP</sequence>
<dbReference type="InterPro" id="IPR013320">
    <property type="entry name" value="ConA-like_dom_sf"/>
</dbReference>
<reference evidence="3" key="1">
    <citation type="submission" date="2016-10" db="EMBL/GenBank/DDBJ databases">
        <authorList>
            <person name="Varghese N."/>
            <person name="Submissions S."/>
        </authorList>
    </citation>
    <scope>NUCLEOTIDE SEQUENCE [LARGE SCALE GENOMIC DNA]</scope>
    <source>
        <strain evidence="3">DSM 22017</strain>
    </source>
</reference>
<evidence type="ECO:0000313" key="2">
    <source>
        <dbReference type="EMBL" id="SEB62248.1"/>
    </source>
</evidence>
<evidence type="ECO:0000313" key="3">
    <source>
        <dbReference type="Proteomes" id="UP000198742"/>
    </source>
</evidence>
<protein>
    <recommendedName>
        <fullName evidence="4">Concanavalin A-like lectin/glucanases superfamily protein</fullName>
    </recommendedName>
</protein>
<dbReference type="STRING" id="402596.SAMN04489844_0700"/>
<dbReference type="SUPFAM" id="SSF49899">
    <property type="entry name" value="Concanavalin A-like lectins/glucanases"/>
    <property type="match status" value="1"/>
</dbReference>
<feature type="signal peptide" evidence="1">
    <location>
        <begin position="1"/>
        <end position="25"/>
    </location>
</feature>
<keyword evidence="1" id="KW-0732">Signal</keyword>
<dbReference type="Proteomes" id="UP000198742">
    <property type="component" value="Unassembled WGS sequence"/>
</dbReference>
<gene>
    <name evidence="2" type="ORF">SAMN04489844_0700</name>
</gene>
<organism evidence="2 3">
    <name type="scientific">Nocardioides exalbidus</name>
    <dbReference type="NCBI Taxonomy" id="402596"/>
    <lineage>
        <taxon>Bacteria</taxon>
        <taxon>Bacillati</taxon>
        <taxon>Actinomycetota</taxon>
        <taxon>Actinomycetes</taxon>
        <taxon>Propionibacteriales</taxon>
        <taxon>Nocardioidaceae</taxon>
        <taxon>Nocardioides</taxon>
    </lineage>
</organism>